<evidence type="ECO:0000256" key="10">
    <source>
        <dbReference type="ARBA" id="ARBA00023170"/>
    </source>
</evidence>
<keyword evidence="8 13" id="KW-0472">Membrane</keyword>
<keyword evidence="7" id="KW-1064">Adaptive immunity</keyword>
<feature type="transmembrane region" description="Helical" evidence="13">
    <location>
        <begin position="327"/>
        <end position="347"/>
    </location>
</feature>
<feature type="transmembrane region" description="Helical" evidence="13">
    <location>
        <begin position="105"/>
        <end position="128"/>
    </location>
</feature>
<evidence type="ECO:0000256" key="7">
    <source>
        <dbReference type="ARBA" id="ARBA00023130"/>
    </source>
</evidence>
<evidence type="ECO:0000256" key="8">
    <source>
        <dbReference type="ARBA" id="ARBA00023136"/>
    </source>
</evidence>
<feature type="transmembrane region" description="Helical" evidence="13">
    <location>
        <begin position="281"/>
        <end position="301"/>
    </location>
</feature>
<evidence type="ECO:0000256" key="1">
    <source>
        <dbReference type="ARBA" id="ARBA00004651"/>
    </source>
</evidence>
<evidence type="ECO:0000256" key="2">
    <source>
        <dbReference type="ARBA" id="ARBA00022475"/>
    </source>
</evidence>
<dbReference type="InterPro" id="IPR017452">
    <property type="entry name" value="GPCR_Rhodpsn_7TM"/>
</dbReference>
<dbReference type="GO" id="GO:0004930">
    <property type="term" value="F:G protein-coupled receptor activity"/>
    <property type="evidence" value="ECO:0007669"/>
    <property type="project" value="UniProtKB-KW"/>
</dbReference>
<dbReference type="CDD" id="cd15158">
    <property type="entry name" value="7tmA_CysLTR1"/>
    <property type="match status" value="1"/>
</dbReference>
<dbReference type="PANTHER" id="PTHR24231:SF45">
    <property type="entry name" value="CYSTEINYL LEUKOTRIENE RECEPTOR 1"/>
    <property type="match status" value="1"/>
</dbReference>
<dbReference type="SUPFAM" id="SSF81321">
    <property type="entry name" value="Family A G protein-coupled receptor-like"/>
    <property type="match status" value="1"/>
</dbReference>
<keyword evidence="4" id="KW-0391">Immunity</keyword>
<evidence type="ECO:0000259" key="14">
    <source>
        <dbReference type="PROSITE" id="PS50262"/>
    </source>
</evidence>
<evidence type="ECO:0000256" key="3">
    <source>
        <dbReference type="ARBA" id="ARBA00022692"/>
    </source>
</evidence>
<name>A0ABD0X5J3_UMBPY</name>
<keyword evidence="3 13" id="KW-0812">Transmembrane</keyword>
<protein>
    <recommendedName>
        <fullName evidence="14">G-protein coupled receptors family 1 profile domain-containing protein</fullName>
    </recommendedName>
</protein>
<evidence type="ECO:0000256" key="9">
    <source>
        <dbReference type="ARBA" id="ARBA00023157"/>
    </source>
</evidence>
<evidence type="ECO:0000313" key="15">
    <source>
        <dbReference type="EMBL" id="KAL0974386.1"/>
    </source>
</evidence>
<keyword evidence="11" id="KW-0325">Glycoprotein</keyword>
<keyword evidence="16" id="KW-1185">Reference proteome</keyword>
<organism evidence="15 16">
    <name type="scientific">Umbra pygmaea</name>
    <name type="common">Eastern mudminnow</name>
    <dbReference type="NCBI Taxonomy" id="75934"/>
    <lineage>
        <taxon>Eukaryota</taxon>
        <taxon>Metazoa</taxon>
        <taxon>Chordata</taxon>
        <taxon>Craniata</taxon>
        <taxon>Vertebrata</taxon>
        <taxon>Euteleostomi</taxon>
        <taxon>Actinopterygii</taxon>
        <taxon>Neopterygii</taxon>
        <taxon>Teleostei</taxon>
        <taxon>Protacanthopterygii</taxon>
        <taxon>Esociformes</taxon>
        <taxon>Umbridae</taxon>
        <taxon>Umbra</taxon>
    </lineage>
</organism>
<feature type="transmembrane region" description="Helical" evidence="13">
    <location>
        <begin position="186"/>
        <end position="204"/>
    </location>
</feature>
<keyword evidence="12" id="KW-0807">Transducer</keyword>
<keyword evidence="6" id="KW-0297">G-protein coupled receptor</keyword>
<keyword evidence="10" id="KW-0675">Receptor</keyword>
<accession>A0ABD0X5J3</accession>
<feature type="transmembrane region" description="Helical" evidence="13">
    <location>
        <begin position="148"/>
        <end position="174"/>
    </location>
</feature>
<evidence type="ECO:0000256" key="13">
    <source>
        <dbReference type="SAM" id="Phobius"/>
    </source>
</evidence>
<evidence type="ECO:0000313" key="16">
    <source>
        <dbReference type="Proteomes" id="UP001557470"/>
    </source>
</evidence>
<dbReference type="PRINTS" id="PR00237">
    <property type="entry name" value="GPCRRHODOPSN"/>
</dbReference>
<gene>
    <name evidence="15" type="ORF">UPYG_G00219760</name>
</gene>
<dbReference type="PROSITE" id="PS50262">
    <property type="entry name" value="G_PROTEIN_RECEP_F1_2"/>
    <property type="match status" value="1"/>
</dbReference>
<dbReference type="EMBL" id="JAGEUA010000006">
    <property type="protein sequence ID" value="KAL0974386.1"/>
    <property type="molecule type" value="Genomic_DNA"/>
</dbReference>
<keyword evidence="5 13" id="KW-1133">Transmembrane helix</keyword>
<dbReference type="GO" id="GO:0005886">
    <property type="term" value="C:plasma membrane"/>
    <property type="evidence" value="ECO:0007669"/>
    <property type="project" value="UniProtKB-SubCell"/>
</dbReference>
<dbReference type="Pfam" id="PF00001">
    <property type="entry name" value="7tm_1"/>
    <property type="match status" value="1"/>
</dbReference>
<evidence type="ECO:0000256" key="11">
    <source>
        <dbReference type="ARBA" id="ARBA00023180"/>
    </source>
</evidence>
<proteinExistence type="predicted"/>
<dbReference type="InterPro" id="IPR004071">
    <property type="entry name" value="Cyst_leuk_rcpt"/>
</dbReference>
<comment type="caution">
    <text evidence="15">The sequence shown here is derived from an EMBL/GenBank/DDBJ whole genome shotgun (WGS) entry which is preliminary data.</text>
</comment>
<reference evidence="15 16" key="1">
    <citation type="submission" date="2024-06" db="EMBL/GenBank/DDBJ databases">
        <authorList>
            <person name="Pan Q."/>
            <person name="Wen M."/>
            <person name="Jouanno E."/>
            <person name="Zahm M."/>
            <person name="Klopp C."/>
            <person name="Cabau C."/>
            <person name="Louis A."/>
            <person name="Berthelot C."/>
            <person name="Parey E."/>
            <person name="Roest Crollius H."/>
            <person name="Montfort J."/>
            <person name="Robinson-Rechavi M."/>
            <person name="Bouchez O."/>
            <person name="Lampietro C."/>
            <person name="Lopez Roques C."/>
            <person name="Donnadieu C."/>
            <person name="Postlethwait J."/>
            <person name="Bobe J."/>
            <person name="Verreycken H."/>
            <person name="Guiguen Y."/>
        </authorList>
    </citation>
    <scope>NUCLEOTIDE SEQUENCE [LARGE SCALE GENOMIC DNA]</scope>
    <source>
        <strain evidence="15">Up_M1</strain>
        <tissue evidence="15">Testis</tissue>
    </source>
</reference>
<dbReference type="FunFam" id="1.20.1070.10:FF:000017">
    <property type="entry name" value="lysophosphatidic acid receptor 4"/>
    <property type="match status" value="1"/>
</dbReference>
<dbReference type="Proteomes" id="UP001557470">
    <property type="component" value="Unassembled WGS sequence"/>
</dbReference>
<dbReference type="InterPro" id="IPR000276">
    <property type="entry name" value="GPCR_Rhodpsn"/>
</dbReference>
<evidence type="ECO:0000256" key="4">
    <source>
        <dbReference type="ARBA" id="ARBA00022859"/>
    </source>
</evidence>
<dbReference type="AlphaFoldDB" id="A0ABD0X5J3"/>
<comment type="subcellular location">
    <subcellularLocation>
        <location evidence="1">Cell membrane</location>
        <topology evidence="1">Multi-pass membrane protein</topology>
    </subcellularLocation>
</comment>
<sequence length="389" mass="43776">MLLIRVSSAPACSMSRLSDMSLFASLYLWPSLQPSISQQSAVYGMGIDNETLWNNLSSCPSIDEFRNQVYSTVYSIITVFGLAGNGFALLVLLKTYQQSSEFHIYMLNLAVSDLLCVSTLPMRVLYYVNKGQWNLGDFLCRVSSYALYVNLYCSVFFMTAMSVTRFIAIVFPVHNLRMGSERRARVVCFFIWVFICTVSSPFLMSGQHFDPDTNKTKCFEPPKKQGTAGGLKKLVMLNYFSLVVGFVLPFLVILICYVGIIRALMLRQNAAQRQKGIKSKAIRMIAIVMLAFLLSFMPYHIQRSLHLSFLSQKATSCSELIHMQKSVVVTLCLAAANSCFDPLLYFFSGEGFRRRLSTFRRQSVTGTRGNSTHLTATPAIKEEAKRLQG</sequence>
<dbReference type="GO" id="GO:0002250">
    <property type="term" value="P:adaptive immune response"/>
    <property type="evidence" value="ECO:0007669"/>
    <property type="project" value="UniProtKB-KW"/>
</dbReference>
<keyword evidence="9" id="KW-1015">Disulfide bond</keyword>
<keyword evidence="2" id="KW-1003">Cell membrane</keyword>
<feature type="domain" description="G-protein coupled receptors family 1 profile" evidence="14">
    <location>
        <begin position="84"/>
        <end position="345"/>
    </location>
</feature>
<evidence type="ECO:0000256" key="6">
    <source>
        <dbReference type="ARBA" id="ARBA00023040"/>
    </source>
</evidence>
<feature type="transmembrane region" description="Helical" evidence="13">
    <location>
        <begin position="239"/>
        <end position="260"/>
    </location>
</feature>
<dbReference type="PANTHER" id="PTHR24231">
    <property type="entry name" value="PURINOCEPTOR-RELATED G-PROTEIN COUPLED RECEPTOR"/>
    <property type="match status" value="1"/>
</dbReference>
<evidence type="ECO:0000256" key="5">
    <source>
        <dbReference type="ARBA" id="ARBA00022989"/>
    </source>
</evidence>
<dbReference type="Gene3D" id="1.20.1070.10">
    <property type="entry name" value="Rhodopsin 7-helix transmembrane proteins"/>
    <property type="match status" value="1"/>
</dbReference>
<evidence type="ECO:0000256" key="12">
    <source>
        <dbReference type="ARBA" id="ARBA00023224"/>
    </source>
</evidence>
<feature type="transmembrane region" description="Helical" evidence="13">
    <location>
        <begin position="73"/>
        <end position="93"/>
    </location>
</feature>
<dbReference type="PRINTS" id="PR01533">
    <property type="entry name" value="CYSLTRECPTR"/>
</dbReference>